<gene>
    <name evidence="1" type="primary">X975_13019</name>
    <name evidence="1" type="ORF">NPIL_233091</name>
</gene>
<dbReference type="InterPro" id="IPR005312">
    <property type="entry name" value="DUF1759"/>
</dbReference>
<sequence length="133" mass="14965">MNLILFSIPSSILSDEIKVEKIMDEQDKINVTIIDLEFDVSIKSSKFNQNKVESSVNSVSENSVVRLPKISLPTFAGEMHAWLAFKDIFKASINQNPNLSDAIKLQYLKSALRGDAFRIIQTISITDSNYRLA</sequence>
<dbReference type="EMBL" id="BMAW01076436">
    <property type="protein sequence ID" value="GFU01506.1"/>
    <property type="molecule type" value="Genomic_DNA"/>
</dbReference>
<protein>
    <submittedName>
        <fullName evidence="1">Uncharacterized protein</fullName>
    </submittedName>
</protein>
<proteinExistence type="predicted"/>
<dbReference type="Proteomes" id="UP000887013">
    <property type="component" value="Unassembled WGS sequence"/>
</dbReference>
<name>A0A8X6Q1N4_NEPPI</name>
<dbReference type="PANTHER" id="PTHR22954">
    <property type="entry name" value="RETROVIRAL PROTEASE-RELATED"/>
    <property type="match status" value="1"/>
</dbReference>
<dbReference type="AlphaFoldDB" id="A0A8X6Q1N4"/>
<evidence type="ECO:0000313" key="2">
    <source>
        <dbReference type="Proteomes" id="UP000887013"/>
    </source>
</evidence>
<comment type="caution">
    <text evidence="1">The sequence shown here is derived from an EMBL/GenBank/DDBJ whole genome shotgun (WGS) entry which is preliminary data.</text>
</comment>
<accession>A0A8X6Q1N4</accession>
<keyword evidence="2" id="KW-1185">Reference proteome</keyword>
<reference evidence="1" key="1">
    <citation type="submission" date="2020-08" db="EMBL/GenBank/DDBJ databases">
        <title>Multicomponent nature underlies the extraordinary mechanical properties of spider dragline silk.</title>
        <authorList>
            <person name="Kono N."/>
            <person name="Nakamura H."/>
            <person name="Mori M."/>
            <person name="Yoshida Y."/>
            <person name="Ohtoshi R."/>
            <person name="Malay A.D."/>
            <person name="Moran D.A.P."/>
            <person name="Tomita M."/>
            <person name="Numata K."/>
            <person name="Arakawa K."/>
        </authorList>
    </citation>
    <scope>NUCLEOTIDE SEQUENCE</scope>
</reference>
<organism evidence="1 2">
    <name type="scientific">Nephila pilipes</name>
    <name type="common">Giant wood spider</name>
    <name type="synonym">Nephila maculata</name>
    <dbReference type="NCBI Taxonomy" id="299642"/>
    <lineage>
        <taxon>Eukaryota</taxon>
        <taxon>Metazoa</taxon>
        <taxon>Ecdysozoa</taxon>
        <taxon>Arthropoda</taxon>
        <taxon>Chelicerata</taxon>
        <taxon>Arachnida</taxon>
        <taxon>Araneae</taxon>
        <taxon>Araneomorphae</taxon>
        <taxon>Entelegynae</taxon>
        <taxon>Araneoidea</taxon>
        <taxon>Nephilidae</taxon>
        <taxon>Nephila</taxon>
    </lineage>
</organism>
<dbReference type="PANTHER" id="PTHR22954:SF3">
    <property type="entry name" value="PROTEIN CBG08539"/>
    <property type="match status" value="1"/>
</dbReference>
<evidence type="ECO:0000313" key="1">
    <source>
        <dbReference type="EMBL" id="GFU01506.1"/>
    </source>
</evidence>
<dbReference type="Pfam" id="PF03564">
    <property type="entry name" value="DUF1759"/>
    <property type="match status" value="1"/>
</dbReference>
<dbReference type="OrthoDB" id="6436535at2759"/>